<dbReference type="InterPro" id="IPR006659">
    <property type="entry name" value="Arsenate_reductase"/>
</dbReference>
<evidence type="ECO:0000256" key="3">
    <source>
        <dbReference type="ARBA" id="ARBA00023002"/>
    </source>
</evidence>
<evidence type="ECO:0000313" key="8">
    <source>
        <dbReference type="EMBL" id="SDK67382.1"/>
    </source>
</evidence>
<proteinExistence type="inferred from homology"/>
<organism evidence="8 9">
    <name type="scientific">Paracoccus chinensis</name>
    <dbReference type="NCBI Taxonomy" id="525640"/>
    <lineage>
        <taxon>Bacteria</taxon>
        <taxon>Pseudomonadati</taxon>
        <taxon>Pseudomonadota</taxon>
        <taxon>Alphaproteobacteria</taxon>
        <taxon>Rhodobacterales</taxon>
        <taxon>Paracoccaceae</taxon>
        <taxon>Paracoccus</taxon>
    </lineage>
</organism>
<keyword evidence="2" id="KW-0059">Arsenical resistance</keyword>
<dbReference type="SUPFAM" id="SSF52833">
    <property type="entry name" value="Thioredoxin-like"/>
    <property type="match status" value="1"/>
</dbReference>
<evidence type="ECO:0000256" key="2">
    <source>
        <dbReference type="ARBA" id="ARBA00022849"/>
    </source>
</evidence>
<dbReference type="NCBIfam" id="TIGR00014">
    <property type="entry name" value="arsC"/>
    <property type="match status" value="1"/>
</dbReference>
<dbReference type="AlphaFoldDB" id="A0A1G9DU77"/>
<protein>
    <recommendedName>
        <fullName evidence="5 7">Arsenate reductase</fullName>
        <ecNumber evidence="4 7">1.20.4.1</ecNumber>
    </recommendedName>
</protein>
<dbReference type="PANTHER" id="PTHR30041">
    <property type="entry name" value="ARSENATE REDUCTASE"/>
    <property type="match status" value="1"/>
</dbReference>
<reference evidence="9" key="1">
    <citation type="submission" date="2016-10" db="EMBL/GenBank/DDBJ databases">
        <authorList>
            <person name="Varghese N."/>
            <person name="Submissions S."/>
        </authorList>
    </citation>
    <scope>NUCLEOTIDE SEQUENCE [LARGE SCALE GENOMIC DNA]</scope>
    <source>
        <strain evidence="9">CGMCC 1.7655</strain>
    </source>
</reference>
<dbReference type="STRING" id="525640.SAMN04487971_102218"/>
<dbReference type="GO" id="GO:0008794">
    <property type="term" value="F:arsenate reductase (glutaredoxin) activity"/>
    <property type="evidence" value="ECO:0007669"/>
    <property type="project" value="UniProtKB-UniRule"/>
</dbReference>
<dbReference type="EMBL" id="FNGE01000002">
    <property type="protein sequence ID" value="SDK67382.1"/>
    <property type="molecule type" value="Genomic_DNA"/>
</dbReference>
<accession>A0A1G9DU77</accession>
<evidence type="ECO:0000256" key="1">
    <source>
        <dbReference type="ARBA" id="ARBA00007198"/>
    </source>
</evidence>
<dbReference type="InterPro" id="IPR036249">
    <property type="entry name" value="Thioredoxin-like_sf"/>
</dbReference>
<evidence type="ECO:0000256" key="6">
    <source>
        <dbReference type="PROSITE-ProRule" id="PRU01282"/>
    </source>
</evidence>
<dbReference type="GO" id="GO:0046685">
    <property type="term" value="P:response to arsenic-containing substance"/>
    <property type="evidence" value="ECO:0007669"/>
    <property type="project" value="UniProtKB-KW"/>
</dbReference>
<sequence>MTTIWHNSSCSTSRRVLQMLQDGGEAPMVIDYRRTPPDRETLRQWITDAGLTVRQALRRRNTPYDDLGLDDPDLTEDQLLDSIMAHPILLERPFVRTPLGTRLCRPPERVFEIMANPPTSSTQDSPSAT</sequence>
<comment type="catalytic activity">
    <reaction evidence="7">
        <text>[glutaredoxin]-dithiol + arsenate + glutathione + H(+) = glutathionyl-S-S-[glutaredoxin] + arsenite + H2O</text>
        <dbReference type="Rhea" id="RHEA:22016"/>
        <dbReference type="Rhea" id="RHEA-COMP:10729"/>
        <dbReference type="Rhea" id="RHEA-COMP:17668"/>
        <dbReference type="ChEBI" id="CHEBI:15377"/>
        <dbReference type="ChEBI" id="CHEBI:15378"/>
        <dbReference type="ChEBI" id="CHEBI:29242"/>
        <dbReference type="ChEBI" id="CHEBI:29950"/>
        <dbReference type="ChEBI" id="CHEBI:48597"/>
        <dbReference type="ChEBI" id="CHEBI:57925"/>
        <dbReference type="ChEBI" id="CHEBI:146199"/>
        <dbReference type="EC" id="1.20.4.1"/>
    </reaction>
</comment>
<dbReference type="CDD" id="cd03034">
    <property type="entry name" value="ArsC_ArsC"/>
    <property type="match status" value="1"/>
</dbReference>
<evidence type="ECO:0000256" key="4">
    <source>
        <dbReference type="ARBA" id="ARBA00038969"/>
    </source>
</evidence>
<dbReference type="PANTHER" id="PTHR30041:SF5">
    <property type="entry name" value="ARSENATE REDUCTASE-RELATED"/>
    <property type="match status" value="1"/>
</dbReference>
<keyword evidence="3 7" id="KW-0560">Oxidoreductase</keyword>
<dbReference type="InterPro" id="IPR006660">
    <property type="entry name" value="Arsenate_reductase-like"/>
</dbReference>
<dbReference type="PROSITE" id="PS51353">
    <property type="entry name" value="ARSC"/>
    <property type="match status" value="1"/>
</dbReference>
<keyword evidence="9" id="KW-1185">Reference proteome</keyword>
<dbReference type="OrthoDB" id="9790554at2"/>
<dbReference type="Proteomes" id="UP000199555">
    <property type="component" value="Unassembled WGS sequence"/>
</dbReference>
<name>A0A1G9DU77_9RHOB</name>
<comment type="similarity">
    <text evidence="1 6 7">Belongs to the ArsC family.</text>
</comment>
<dbReference type="EC" id="1.20.4.1" evidence="4 7"/>
<evidence type="ECO:0000313" key="9">
    <source>
        <dbReference type="Proteomes" id="UP000199555"/>
    </source>
</evidence>
<evidence type="ECO:0000256" key="5">
    <source>
        <dbReference type="ARBA" id="ARBA00039879"/>
    </source>
</evidence>
<dbReference type="Pfam" id="PF03960">
    <property type="entry name" value="ArsC"/>
    <property type="match status" value="1"/>
</dbReference>
<evidence type="ECO:0000256" key="7">
    <source>
        <dbReference type="RuleBase" id="RU362029"/>
    </source>
</evidence>
<dbReference type="Gene3D" id="3.40.30.10">
    <property type="entry name" value="Glutaredoxin"/>
    <property type="match status" value="1"/>
</dbReference>
<dbReference type="RefSeq" id="WP_090752558.1">
    <property type="nucleotide sequence ID" value="NZ_FNGE01000002.1"/>
</dbReference>
<gene>
    <name evidence="8" type="ORF">SAMN04487971_102218</name>
</gene>